<keyword evidence="4" id="KW-0732">Signal</keyword>
<sequence>MHHFNPIFRVFHLLTVLALVNIGAQAQSNQKPNIIYILADDLGYGDLSCYGQQKFSTPNIDKLAKQGIRFTQHYSGSSVCAPSRSSLMTGQHTGHTPIRGNKEAKPEGQVPLPGKAETIAEVLQRAGYATGAFGKWGLGFIGTEGDPNQQGFDEFYGYNCQRQAHRYFPTYLWHNQEKDFLKGNDYTNKVTYAPDMIQEATLQFITNHKDKPFFAYVPFVLPHAEIISPNDSVYQKYKGQFKEDKPFVMPESYLSDYGPDIQLEKYASQTEPHAVYATMVSRLDLYVGQIMDKLNELGIADNTLVIFTSDNGPAQEGGSDPEFFNGAGGLRGVKRDLYEGGIRCPFIAVWPNQIKPNTVSDHISAFWDMKPTFADMAGVKKVSTDGLSILPTLTGKGRQKKHDHLYWEFPANGGRKAVRMGQWKGVVYDYDKTGDTKLELYNLSVDEAEKNNIASAHPDIVKKVKEIMRNEHQHSTLFPMP</sequence>
<dbReference type="AlphaFoldDB" id="A0A316AJX7"/>
<feature type="chain" id="PRO_5016321648" evidence="4">
    <location>
        <begin position="27"/>
        <end position="481"/>
    </location>
</feature>
<dbReference type="GO" id="GO:0016787">
    <property type="term" value="F:hydrolase activity"/>
    <property type="evidence" value="ECO:0007669"/>
    <property type="project" value="UniProtKB-KW"/>
</dbReference>
<evidence type="ECO:0000256" key="1">
    <source>
        <dbReference type="ARBA" id="ARBA00008779"/>
    </source>
</evidence>
<feature type="region of interest" description="Disordered" evidence="3">
    <location>
        <begin position="81"/>
        <end position="111"/>
    </location>
</feature>
<proteinExistence type="inferred from homology"/>
<gene>
    <name evidence="6" type="ORF">CLV98_105146</name>
</gene>
<accession>A0A316AJX7</accession>
<dbReference type="PANTHER" id="PTHR43751:SF3">
    <property type="entry name" value="SULFATASE N-TERMINAL DOMAIN-CONTAINING PROTEIN"/>
    <property type="match status" value="1"/>
</dbReference>
<evidence type="ECO:0000313" key="7">
    <source>
        <dbReference type="Proteomes" id="UP000245880"/>
    </source>
</evidence>
<keyword evidence="2" id="KW-0378">Hydrolase</keyword>
<dbReference type="CDD" id="cd16145">
    <property type="entry name" value="ARS_like"/>
    <property type="match status" value="1"/>
</dbReference>
<dbReference type="InterPro" id="IPR052701">
    <property type="entry name" value="GAG_Ulvan_Degrading_Sulfatases"/>
</dbReference>
<dbReference type="PROSITE" id="PS00523">
    <property type="entry name" value="SULFATASE_1"/>
    <property type="match status" value="1"/>
</dbReference>
<evidence type="ECO:0000259" key="5">
    <source>
        <dbReference type="Pfam" id="PF00884"/>
    </source>
</evidence>
<protein>
    <submittedName>
        <fullName evidence="6">Arylsulfatase A-like enzyme</fullName>
    </submittedName>
</protein>
<feature type="signal peptide" evidence="4">
    <location>
        <begin position="1"/>
        <end position="26"/>
    </location>
</feature>
<dbReference type="PANTHER" id="PTHR43751">
    <property type="entry name" value="SULFATASE"/>
    <property type="match status" value="1"/>
</dbReference>
<comment type="caution">
    <text evidence="6">The sequence shown here is derived from an EMBL/GenBank/DDBJ whole genome shotgun (WGS) entry which is preliminary data.</text>
</comment>
<name>A0A316AJX7_9BACT</name>
<dbReference type="Proteomes" id="UP000245880">
    <property type="component" value="Unassembled WGS sequence"/>
</dbReference>
<dbReference type="RefSeq" id="WP_109674570.1">
    <property type="nucleotide sequence ID" value="NZ_QGDT01000005.1"/>
</dbReference>
<evidence type="ECO:0000256" key="3">
    <source>
        <dbReference type="SAM" id="MobiDB-lite"/>
    </source>
</evidence>
<dbReference type="InterPro" id="IPR000917">
    <property type="entry name" value="Sulfatase_N"/>
</dbReference>
<keyword evidence="7" id="KW-1185">Reference proteome</keyword>
<reference evidence="6 7" key="1">
    <citation type="submission" date="2018-03" db="EMBL/GenBank/DDBJ databases">
        <title>Genomic Encyclopedia of Archaeal and Bacterial Type Strains, Phase II (KMG-II): from individual species to whole genera.</title>
        <authorList>
            <person name="Goeker M."/>
        </authorList>
    </citation>
    <scope>NUCLEOTIDE SEQUENCE [LARGE SCALE GENOMIC DNA]</scope>
    <source>
        <strain evidence="6 7">DSM 100346</strain>
    </source>
</reference>
<feature type="compositionally biased region" description="Polar residues" evidence="3">
    <location>
        <begin position="81"/>
        <end position="94"/>
    </location>
</feature>
<evidence type="ECO:0000256" key="4">
    <source>
        <dbReference type="SAM" id="SignalP"/>
    </source>
</evidence>
<dbReference type="InterPro" id="IPR017850">
    <property type="entry name" value="Alkaline_phosphatase_core_sf"/>
</dbReference>
<dbReference type="InterPro" id="IPR024607">
    <property type="entry name" value="Sulfatase_CS"/>
</dbReference>
<dbReference type="OrthoDB" id="9764377at2"/>
<evidence type="ECO:0000256" key="2">
    <source>
        <dbReference type="ARBA" id="ARBA00022801"/>
    </source>
</evidence>
<dbReference type="Gene3D" id="3.30.1120.10">
    <property type="match status" value="1"/>
</dbReference>
<dbReference type="Pfam" id="PF00884">
    <property type="entry name" value="Sulfatase"/>
    <property type="match status" value="1"/>
</dbReference>
<dbReference type="SUPFAM" id="SSF53649">
    <property type="entry name" value="Alkaline phosphatase-like"/>
    <property type="match status" value="1"/>
</dbReference>
<comment type="similarity">
    <text evidence="1">Belongs to the sulfatase family.</text>
</comment>
<organism evidence="6 7">
    <name type="scientific">Dyadobacter jejuensis</name>
    <dbReference type="NCBI Taxonomy" id="1082580"/>
    <lineage>
        <taxon>Bacteria</taxon>
        <taxon>Pseudomonadati</taxon>
        <taxon>Bacteroidota</taxon>
        <taxon>Cytophagia</taxon>
        <taxon>Cytophagales</taxon>
        <taxon>Spirosomataceae</taxon>
        <taxon>Dyadobacter</taxon>
    </lineage>
</organism>
<dbReference type="EMBL" id="QGDT01000005">
    <property type="protein sequence ID" value="PWJ57966.1"/>
    <property type="molecule type" value="Genomic_DNA"/>
</dbReference>
<feature type="domain" description="Sulfatase N-terminal" evidence="5">
    <location>
        <begin position="32"/>
        <end position="379"/>
    </location>
</feature>
<dbReference type="Gene3D" id="3.40.720.10">
    <property type="entry name" value="Alkaline Phosphatase, subunit A"/>
    <property type="match status" value="1"/>
</dbReference>
<evidence type="ECO:0000313" key="6">
    <source>
        <dbReference type="EMBL" id="PWJ57966.1"/>
    </source>
</evidence>